<gene>
    <name evidence="1" type="ORF">FWILDA_LOCUS15687</name>
</gene>
<name>A0A9W4T5C2_9GLOM</name>
<feature type="non-terminal residue" evidence="1">
    <location>
        <position position="1"/>
    </location>
</feature>
<evidence type="ECO:0000313" key="1">
    <source>
        <dbReference type="EMBL" id="CAI2192659.1"/>
    </source>
</evidence>
<dbReference type="EMBL" id="CAMKVN010008590">
    <property type="protein sequence ID" value="CAI2192659.1"/>
    <property type="molecule type" value="Genomic_DNA"/>
</dbReference>
<comment type="caution">
    <text evidence="1">The sequence shown here is derived from an EMBL/GenBank/DDBJ whole genome shotgun (WGS) entry which is preliminary data.</text>
</comment>
<accession>A0A9W4T5C2</accession>
<proteinExistence type="predicted"/>
<protein>
    <submittedName>
        <fullName evidence="1">9571_t:CDS:1</fullName>
    </submittedName>
</protein>
<dbReference type="AlphaFoldDB" id="A0A9W4T5C2"/>
<evidence type="ECO:0000313" key="2">
    <source>
        <dbReference type="Proteomes" id="UP001153678"/>
    </source>
</evidence>
<dbReference type="Proteomes" id="UP001153678">
    <property type="component" value="Unassembled WGS sequence"/>
</dbReference>
<keyword evidence="2" id="KW-1185">Reference proteome</keyword>
<organism evidence="1 2">
    <name type="scientific">Funneliformis geosporum</name>
    <dbReference type="NCBI Taxonomy" id="1117311"/>
    <lineage>
        <taxon>Eukaryota</taxon>
        <taxon>Fungi</taxon>
        <taxon>Fungi incertae sedis</taxon>
        <taxon>Mucoromycota</taxon>
        <taxon>Glomeromycotina</taxon>
        <taxon>Glomeromycetes</taxon>
        <taxon>Glomerales</taxon>
        <taxon>Glomeraceae</taxon>
        <taxon>Funneliformis</taxon>
    </lineage>
</organism>
<reference evidence="1" key="1">
    <citation type="submission" date="2022-08" db="EMBL/GenBank/DDBJ databases">
        <authorList>
            <person name="Kallberg Y."/>
            <person name="Tangrot J."/>
            <person name="Rosling A."/>
        </authorList>
    </citation>
    <scope>NUCLEOTIDE SEQUENCE</scope>
    <source>
        <strain evidence="1">Wild A</strain>
    </source>
</reference>
<sequence length="52" mass="5817">IVDHVNSDLDISKDEFIRVFLTCVYNLISTIGPEHGYMTSEPSNCLFALKLG</sequence>